<dbReference type="EMBL" id="JAVAMP010000020">
    <property type="protein sequence ID" value="MDP5276863.1"/>
    <property type="molecule type" value="Genomic_DNA"/>
</dbReference>
<dbReference type="PANTHER" id="PTHR34547:SF1">
    <property type="entry name" value="YACP-LIKE NYN DOMAIN PROTEIN"/>
    <property type="match status" value="1"/>
</dbReference>
<comment type="caution">
    <text evidence="1">The sequence shown here is derived from an EMBL/GenBank/DDBJ whole genome shotgun (WGS) entry which is preliminary data.</text>
</comment>
<keyword evidence="2" id="KW-1185">Reference proteome</keyword>
<dbReference type="CDD" id="cd10912">
    <property type="entry name" value="PIN_YacP-like"/>
    <property type="match status" value="1"/>
</dbReference>
<accession>A0ABT9J5H6</accession>
<dbReference type="Proteomes" id="UP001231941">
    <property type="component" value="Unassembled WGS sequence"/>
</dbReference>
<dbReference type="InterPro" id="IPR010298">
    <property type="entry name" value="YacP-like"/>
</dbReference>
<evidence type="ECO:0000313" key="1">
    <source>
        <dbReference type="EMBL" id="MDP5276863.1"/>
    </source>
</evidence>
<dbReference type="PANTHER" id="PTHR34547">
    <property type="entry name" value="YACP-LIKE NYN DOMAIN PROTEIN"/>
    <property type="match status" value="1"/>
</dbReference>
<proteinExistence type="predicted"/>
<sequence length="172" mass="20062">MMEEYLIVDGYNMVGDWPELIRTSEASLEEARNQLIKMLADYQGYSGMKVIVVFDAHQVPGLGAKEKEYKIKVIYTKEKETADECIERLVTELAHRKRNIHVATSDYVEQRVIFGKGALRKSARELLLDIHESRKRVKTRIEKQSKKSSYTFDSKLSSDVKDIFEKWRRGEK</sequence>
<organism evidence="1 2">
    <name type="scientific">Chengkuizengella axinellae</name>
    <dbReference type="NCBI Taxonomy" id="3064388"/>
    <lineage>
        <taxon>Bacteria</taxon>
        <taxon>Bacillati</taxon>
        <taxon>Bacillota</taxon>
        <taxon>Bacilli</taxon>
        <taxon>Bacillales</taxon>
        <taxon>Paenibacillaceae</taxon>
        <taxon>Chengkuizengella</taxon>
    </lineage>
</organism>
<gene>
    <name evidence="1" type="ORF">Q5Y73_22470</name>
</gene>
<reference evidence="1 2" key="1">
    <citation type="submission" date="2023-08" db="EMBL/GenBank/DDBJ databases">
        <authorList>
            <person name="Park J.-S."/>
        </authorList>
    </citation>
    <scope>NUCLEOTIDE SEQUENCE [LARGE SCALE GENOMIC DNA]</scope>
    <source>
        <strain evidence="1 2">2205SS18-9</strain>
    </source>
</reference>
<dbReference type="Pfam" id="PF05991">
    <property type="entry name" value="NYN_YacP"/>
    <property type="match status" value="1"/>
</dbReference>
<evidence type="ECO:0000313" key="2">
    <source>
        <dbReference type="Proteomes" id="UP001231941"/>
    </source>
</evidence>
<protein>
    <submittedName>
        <fullName evidence="1">NYN domain-containing protein</fullName>
    </submittedName>
</protein>
<name>A0ABT9J5H6_9BACL</name>